<dbReference type="InterPro" id="IPR036318">
    <property type="entry name" value="FAD-bd_PCMH-like_sf"/>
</dbReference>
<dbReference type="RefSeq" id="WP_344383841.1">
    <property type="nucleotide sequence ID" value="NZ_BAAATA010000017.1"/>
</dbReference>
<evidence type="ECO:0000313" key="8">
    <source>
        <dbReference type="Proteomes" id="UP001501358"/>
    </source>
</evidence>
<evidence type="ECO:0000259" key="6">
    <source>
        <dbReference type="PROSITE" id="PS51387"/>
    </source>
</evidence>
<dbReference type="Pfam" id="PF08031">
    <property type="entry name" value="BBE"/>
    <property type="match status" value="1"/>
</dbReference>
<comment type="similarity">
    <text evidence="2">Belongs to the oxygen-dependent FAD-linked oxidoreductase family.</text>
</comment>
<dbReference type="InterPro" id="IPR016167">
    <property type="entry name" value="FAD-bd_PCMH_sub1"/>
</dbReference>
<dbReference type="InterPro" id="IPR006094">
    <property type="entry name" value="Oxid_FAD_bind_N"/>
</dbReference>
<dbReference type="InterPro" id="IPR016169">
    <property type="entry name" value="FAD-bd_PCMH_sub2"/>
</dbReference>
<proteinExistence type="inferred from homology"/>
<keyword evidence="5" id="KW-0560">Oxidoreductase</keyword>
<dbReference type="Pfam" id="PF01565">
    <property type="entry name" value="FAD_binding_4"/>
    <property type="match status" value="1"/>
</dbReference>
<dbReference type="InterPro" id="IPR016166">
    <property type="entry name" value="FAD-bd_PCMH"/>
</dbReference>
<dbReference type="InterPro" id="IPR006093">
    <property type="entry name" value="Oxy_OxRdtase_FAD_BS"/>
</dbReference>
<sequence length="469" mass="51585">MNATTGAVGLDRAAFRDLEGSFRGRLVRPGDPSYRQDRRVWNGSVDRFPALIAHCAGVADVVAVLRFVRRTGLELAVRSGGHSFPGHSVCDDGVVADLSPMKGIRVDPEARTVRVQAGVLLGEMDRETQRFGLAVPSGVVTHTGVAGLTLGGGIGWLMRKYGLTVDQLLSVDLVTADGGLVTAGATRNEELFWGLRGGGGNFGIATEFEFRLHPVGPVVLAGPVVWPMAESARVMHFYRDWIEQVPDGMTTAVIHRRLLPSPDLPRELHGRPVVMVVCCWAGEVDEGERVVRPLRDFGPPLLDLCAPRPFVEHQAMLDPSFPHGHWYYFRSCNVHRLGDRVIDITAAHAPRSASPLTSFPVFHLGGAVARVGAEETAFDGRDAGHTFSLNATCATERGFAQERQWARTFWTALEPFETGVYVNFLMDEGEDRVREAYGTRKYLRLRALKEHYDPGNLFHLNQNVVPGRH</sequence>
<evidence type="ECO:0000256" key="5">
    <source>
        <dbReference type="ARBA" id="ARBA00023002"/>
    </source>
</evidence>
<dbReference type="PANTHER" id="PTHR42973">
    <property type="entry name" value="BINDING OXIDOREDUCTASE, PUTATIVE (AFU_ORTHOLOGUE AFUA_1G17690)-RELATED"/>
    <property type="match status" value="1"/>
</dbReference>
<evidence type="ECO:0000256" key="4">
    <source>
        <dbReference type="ARBA" id="ARBA00022827"/>
    </source>
</evidence>
<comment type="cofactor">
    <cofactor evidence="1">
        <name>FAD</name>
        <dbReference type="ChEBI" id="CHEBI:57692"/>
    </cofactor>
</comment>
<evidence type="ECO:0000313" key="7">
    <source>
        <dbReference type="EMBL" id="GAA2493393.1"/>
    </source>
</evidence>
<keyword evidence="8" id="KW-1185">Reference proteome</keyword>
<reference evidence="8" key="1">
    <citation type="journal article" date="2019" name="Int. J. Syst. Evol. Microbiol.">
        <title>The Global Catalogue of Microorganisms (GCM) 10K type strain sequencing project: providing services to taxonomists for standard genome sequencing and annotation.</title>
        <authorList>
            <consortium name="The Broad Institute Genomics Platform"/>
            <consortium name="The Broad Institute Genome Sequencing Center for Infectious Disease"/>
            <person name="Wu L."/>
            <person name="Ma J."/>
        </authorList>
    </citation>
    <scope>NUCLEOTIDE SEQUENCE [LARGE SCALE GENOMIC DNA]</scope>
    <source>
        <strain evidence="8">JCM 6307</strain>
    </source>
</reference>
<dbReference type="PANTHER" id="PTHR42973:SF39">
    <property type="entry name" value="FAD-BINDING PCMH-TYPE DOMAIN-CONTAINING PROTEIN"/>
    <property type="match status" value="1"/>
</dbReference>
<dbReference type="Gene3D" id="3.40.462.20">
    <property type="match status" value="1"/>
</dbReference>
<name>A0ABP5Z953_9ACTN</name>
<dbReference type="Gene3D" id="3.30.465.10">
    <property type="match status" value="1"/>
</dbReference>
<evidence type="ECO:0000256" key="3">
    <source>
        <dbReference type="ARBA" id="ARBA00022630"/>
    </source>
</evidence>
<evidence type="ECO:0000256" key="2">
    <source>
        <dbReference type="ARBA" id="ARBA00005466"/>
    </source>
</evidence>
<dbReference type="EMBL" id="BAAATA010000017">
    <property type="protein sequence ID" value="GAA2493393.1"/>
    <property type="molecule type" value="Genomic_DNA"/>
</dbReference>
<accession>A0ABP5Z953</accession>
<comment type="caution">
    <text evidence="7">The sequence shown here is derived from an EMBL/GenBank/DDBJ whole genome shotgun (WGS) entry which is preliminary data.</text>
</comment>
<keyword evidence="3" id="KW-0285">Flavoprotein</keyword>
<dbReference type="Proteomes" id="UP001501358">
    <property type="component" value="Unassembled WGS sequence"/>
</dbReference>
<dbReference type="PROSITE" id="PS51387">
    <property type="entry name" value="FAD_PCMH"/>
    <property type="match status" value="1"/>
</dbReference>
<keyword evidence="4" id="KW-0274">FAD</keyword>
<evidence type="ECO:0000256" key="1">
    <source>
        <dbReference type="ARBA" id="ARBA00001974"/>
    </source>
</evidence>
<protein>
    <submittedName>
        <fullName evidence="7">FAD-binding oxidoreductase</fullName>
    </submittedName>
</protein>
<feature type="domain" description="FAD-binding PCMH-type" evidence="6">
    <location>
        <begin position="45"/>
        <end position="215"/>
    </location>
</feature>
<gene>
    <name evidence="7" type="ORF">GCM10010406_31830</name>
</gene>
<dbReference type="Gene3D" id="3.30.43.10">
    <property type="entry name" value="Uridine Diphospho-n-acetylenolpyruvylglucosamine Reductase, domain 2"/>
    <property type="match status" value="1"/>
</dbReference>
<dbReference type="InterPro" id="IPR050416">
    <property type="entry name" value="FAD-linked_Oxidoreductase"/>
</dbReference>
<organism evidence="7 8">
    <name type="scientific">Streptomyces thermolineatus</name>
    <dbReference type="NCBI Taxonomy" id="44033"/>
    <lineage>
        <taxon>Bacteria</taxon>
        <taxon>Bacillati</taxon>
        <taxon>Actinomycetota</taxon>
        <taxon>Actinomycetes</taxon>
        <taxon>Kitasatosporales</taxon>
        <taxon>Streptomycetaceae</taxon>
        <taxon>Streptomyces</taxon>
    </lineage>
</organism>
<dbReference type="InterPro" id="IPR012951">
    <property type="entry name" value="BBE"/>
</dbReference>
<dbReference type="SUPFAM" id="SSF56176">
    <property type="entry name" value="FAD-binding/transporter-associated domain-like"/>
    <property type="match status" value="1"/>
</dbReference>
<dbReference type="PROSITE" id="PS00862">
    <property type="entry name" value="OX2_COVAL_FAD"/>
    <property type="match status" value="1"/>
</dbReference>